<proteinExistence type="predicted"/>
<gene>
    <name evidence="2" type="ORF">APZ42_030934</name>
</gene>
<keyword evidence="3" id="KW-1185">Reference proteome</keyword>
<evidence type="ECO:0000313" key="2">
    <source>
        <dbReference type="EMBL" id="KZS05932.1"/>
    </source>
</evidence>
<keyword evidence="1" id="KW-0472">Membrane</keyword>
<name>A0A164NGD0_9CRUS</name>
<organism evidence="2 3">
    <name type="scientific">Daphnia magna</name>
    <dbReference type="NCBI Taxonomy" id="35525"/>
    <lineage>
        <taxon>Eukaryota</taxon>
        <taxon>Metazoa</taxon>
        <taxon>Ecdysozoa</taxon>
        <taxon>Arthropoda</taxon>
        <taxon>Crustacea</taxon>
        <taxon>Branchiopoda</taxon>
        <taxon>Diplostraca</taxon>
        <taxon>Cladocera</taxon>
        <taxon>Anomopoda</taxon>
        <taxon>Daphniidae</taxon>
        <taxon>Daphnia</taxon>
    </lineage>
</organism>
<dbReference type="Proteomes" id="UP000076858">
    <property type="component" value="Unassembled WGS sequence"/>
</dbReference>
<comment type="caution">
    <text evidence="2">The sequence shown here is derived from an EMBL/GenBank/DDBJ whole genome shotgun (WGS) entry which is preliminary data.</text>
</comment>
<protein>
    <submittedName>
        <fullName evidence="2">Uncharacterized protein</fullName>
    </submittedName>
</protein>
<accession>A0A164NGD0</accession>
<feature type="transmembrane region" description="Helical" evidence="1">
    <location>
        <begin position="7"/>
        <end position="36"/>
    </location>
</feature>
<evidence type="ECO:0000313" key="3">
    <source>
        <dbReference type="Proteomes" id="UP000076858"/>
    </source>
</evidence>
<sequence>MSQYIPFPLLITLGVCLYVCVCVCFLFFKIYFWVFFNTHHCRYSLSPWPSVMKVALQK</sequence>
<keyword evidence="1" id="KW-0812">Transmembrane</keyword>
<dbReference type="AlphaFoldDB" id="A0A164NGD0"/>
<dbReference type="EMBL" id="LRGB01002860">
    <property type="protein sequence ID" value="KZS05932.1"/>
    <property type="molecule type" value="Genomic_DNA"/>
</dbReference>
<reference evidence="2 3" key="1">
    <citation type="submission" date="2016-03" db="EMBL/GenBank/DDBJ databases">
        <title>EvidentialGene: Evidence-directed Construction of Genes on Genomes.</title>
        <authorList>
            <person name="Gilbert D.G."/>
            <person name="Choi J.-H."/>
            <person name="Mockaitis K."/>
            <person name="Colbourne J."/>
            <person name="Pfrender M."/>
        </authorList>
    </citation>
    <scope>NUCLEOTIDE SEQUENCE [LARGE SCALE GENOMIC DNA]</scope>
    <source>
        <strain evidence="2 3">Xinb3</strain>
        <tissue evidence="2">Complete organism</tissue>
    </source>
</reference>
<keyword evidence="1" id="KW-1133">Transmembrane helix</keyword>
<evidence type="ECO:0000256" key="1">
    <source>
        <dbReference type="SAM" id="Phobius"/>
    </source>
</evidence>